<evidence type="ECO:0000313" key="2">
    <source>
        <dbReference type="Proteomes" id="UP000233350"/>
    </source>
</evidence>
<reference evidence="1 2" key="1">
    <citation type="submission" date="2016-07" db="EMBL/GenBank/DDBJ databases">
        <title>Detection of Helicobacter winghamensis from caecal content of red fox (Vulpes vulpes).</title>
        <authorList>
            <person name="Zanoni R.G."/>
            <person name="Florio D."/>
            <person name="Caffara M."/>
            <person name="Renzi M."/>
            <person name="Parisi A."/>
            <person name="Pasquali F."/>
            <person name="Manfreda G."/>
        </authorList>
    </citation>
    <scope>NUCLEOTIDE SEQUENCE [LARGE SCALE GENOMIC DNA]</scope>
    <source>
        <strain evidence="1 2">295_13</strain>
    </source>
</reference>
<dbReference type="RefSeq" id="WP_040498513.1">
    <property type="nucleotide sequence ID" value="NZ_CABKOI010000020.1"/>
</dbReference>
<dbReference type="STRING" id="556267.HWAG_00787"/>
<sequence>MLSTINPYGLGNAYKTPEATLNVESKITQEQVASQATQEAQELPNLSQNVLEIRKFTDGIKGANEMVGAMQIADITLNALSNQIKSSGSDLNALDVSAKAAQFKGEALFGKELTTSLAGESVSLSLPLPSQMEGDLGENLANKHQEIMDKMGQISGLIEKASLPFSAPNGQSFDFENFDPSSLKGIFG</sequence>
<evidence type="ECO:0000313" key="1">
    <source>
        <dbReference type="EMBL" id="PKT81943.1"/>
    </source>
</evidence>
<dbReference type="Gene3D" id="3.30.1120.180">
    <property type="entry name" value="Flagellar FLiS export co-chaperone, HP1076"/>
    <property type="match status" value="1"/>
</dbReference>
<proteinExistence type="predicted"/>
<protein>
    <submittedName>
        <fullName evidence="1">Uncharacterized protein</fullName>
    </submittedName>
</protein>
<dbReference type="Pfam" id="PF16522">
    <property type="entry name" value="FliS_cochap"/>
    <property type="match status" value="1"/>
</dbReference>
<gene>
    <name evidence="1" type="ORF">BCM31_01825</name>
</gene>
<comment type="caution">
    <text evidence="1">The sequence shown here is derived from an EMBL/GenBank/DDBJ whole genome shotgun (WGS) entry which is preliminary data.</text>
</comment>
<dbReference type="InterPro" id="IPR032411">
    <property type="entry name" value="FliS_cochap"/>
</dbReference>
<dbReference type="Proteomes" id="UP000233350">
    <property type="component" value="Unassembled WGS sequence"/>
</dbReference>
<dbReference type="GeneID" id="97290030"/>
<name>A0A2N3PKJ4_9HELI</name>
<organism evidence="1 2">
    <name type="scientific">Helicobacter winghamensis</name>
    <dbReference type="NCBI Taxonomy" id="157268"/>
    <lineage>
        <taxon>Bacteria</taxon>
        <taxon>Pseudomonadati</taxon>
        <taxon>Campylobacterota</taxon>
        <taxon>Epsilonproteobacteria</taxon>
        <taxon>Campylobacterales</taxon>
        <taxon>Helicobacteraceae</taxon>
        <taxon>Helicobacter</taxon>
    </lineage>
</organism>
<dbReference type="InterPro" id="IPR038315">
    <property type="entry name" value="FliS_cochap_sf"/>
</dbReference>
<accession>A0A2N3PKJ4</accession>
<dbReference type="EMBL" id="MBPK01000011">
    <property type="protein sequence ID" value="PKT81943.1"/>
    <property type="molecule type" value="Genomic_DNA"/>
</dbReference>
<dbReference type="OrthoDB" id="5321935at2"/>
<keyword evidence="2" id="KW-1185">Reference proteome</keyword>
<dbReference type="AlphaFoldDB" id="A0A2N3PKJ4"/>